<keyword evidence="1" id="KW-0255">Endonuclease</keyword>
<organism evidence="1">
    <name type="scientific">Neisseria leonii</name>
    <dbReference type="NCBI Taxonomy" id="2995413"/>
    <lineage>
        <taxon>Bacteria</taxon>
        <taxon>Pseudomonadati</taxon>
        <taxon>Pseudomonadota</taxon>
        <taxon>Betaproteobacteria</taxon>
        <taxon>Neisseriales</taxon>
        <taxon>Neisseriaceae</taxon>
        <taxon>Neisseria</taxon>
    </lineage>
</organism>
<dbReference type="GO" id="GO:0003677">
    <property type="term" value="F:DNA binding"/>
    <property type="evidence" value="ECO:0007669"/>
    <property type="project" value="InterPro"/>
</dbReference>
<accession>A0A9X4E9Z4</accession>
<sequence>MSAFDRQRIKEVLRPILVDSYGVEISDSELRRNTLDVFSASLESVLKNISFDEWIEQEKKRQVQKTLQNKIGELHQQILGTLDGIEDLGVGGVVDIRSSSLGIIAEIKNKYNTTKGNHKIAVYDDLLKMLQQDSAIRQAYYVEILPRNSRSYNKPFTPSDNRTRQRRPENQAIRLIDGQSFYTLVTGNTNALRELYRLLPELSVEILREEFSVIRDTGNFLNEAEFDFIYGCQSDSE</sequence>
<evidence type="ECO:0000313" key="2">
    <source>
        <dbReference type="EMBL" id="WWY02214.1"/>
    </source>
</evidence>
<reference evidence="2" key="2">
    <citation type="submission" date="2024-02" db="EMBL/GenBank/DDBJ databases">
        <title>Neisseria leonii sp. nov.</title>
        <authorList>
            <person name="Boutroux M."/>
            <person name="Favre-Rochex S."/>
            <person name="Gorgette O."/>
            <person name="Touak G."/>
            <person name="Muhle E."/>
            <person name="Chesneau O."/>
            <person name="Clermont D."/>
            <person name="Rahi P."/>
        </authorList>
    </citation>
    <scope>NUCLEOTIDE SEQUENCE</scope>
    <source>
        <strain evidence="2">51.81</strain>
    </source>
</reference>
<keyword evidence="1" id="KW-0540">Nuclease</keyword>
<name>A0A9X4E9Z4_9NEIS</name>
<dbReference type="Proteomes" id="UP001149607">
    <property type="component" value="Chromosome"/>
</dbReference>
<dbReference type="EMBL" id="JAPQFL010000004">
    <property type="protein sequence ID" value="MDD9328163.1"/>
    <property type="molecule type" value="Genomic_DNA"/>
</dbReference>
<proteinExistence type="predicted"/>
<dbReference type="GO" id="GO:0009036">
    <property type="term" value="F:type II site-specific deoxyribonuclease activity"/>
    <property type="evidence" value="ECO:0007669"/>
    <property type="project" value="InterPro"/>
</dbReference>
<evidence type="ECO:0000313" key="3">
    <source>
        <dbReference type="Proteomes" id="UP001149607"/>
    </source>
</evidence>
<dbReference type="RefSeq" id="WP_274585269.1">
    <property type="nucleotide sequence ID" value="NZ_CP146598.1"/>
</dbReference>
<dbReference type="AlphaFoldDB" id="A0A9X4E9Z4"/>
<dbReference type="EMBL" id="CP146598">
    <property type="protein sequence ID" value="WWY02214.1"/>
    <property type="molecule type" value="Genomic_DNA"/>
</dbReference>
<reference evidence="1" key="1">
    <citation type="submission" date="2022-10" db="EMBL/GenBank/DDBJ databases">
        <authorList>
            <person name="Boutroux M."/>
        </authorList>
    </citation>
    <scope>NUCLEOTIDE SEQUENCE</scope>
    <source>
        <strain evidence="1">51.81</strain>
    </source>
</reference>
<dbReference type="Pfam" id="PF09553">
    <property type="entry name" value="RE_Eco47II"/>
    <property type="match status" value="1"/>
</dbReference>
<protein>
    <submittedName>
        <fullName evidence="1">Eco47II family restriction endonuclease</fullName>
        <ecNumber evidence="1">3.1.21.-</ecNumber>
    </submittedName>
</protein>
<evidence type="ECO:0000313" key="1">
    <source>
        <dbReference type="EMBL" id="MDD9328163.1"/>
    </source>
</evidence>
<dbReference type="GO" id="GO:0009307">
    <property type="term" value="P:DNA restriction-modification system"/>
    <property type="evidence" value="ECO:0007669"/>
    <property type="project" value="InterPro"/>
</dbReference>
<dbReference type="InterPro" id="IPR019057">
    <property type="entry name" value="Restrct_endonuc_II_Eco47II"/>
</dbReference>
<dbReference type="EC" id="3.1.21.-" evidence="1"/>
<keyword evidence="1" id="KW-0378">Hydrolase</keyword>
<gene>
    <name evidence="1" type="ORF">ORY91_001581</name>
    <name evidence="2" type="ORF">V9W64_05565</name>
</gene>
<keyword evidence="3" id="KW-1185">Reference proteome</keyword>
<dbReference type="REBASE" id="810205">
    <property type="entry name" value="Nsp5181ORF5560P"/>
</dbReference>